<protein>
    <submittedName>
        <fullName evidence="3">DUF4876 domain-containing protein</fullName>
    </submittedName>
</protein>
<comment type="caution">
    <text evidence="3">The sequence shown here is derived from an EMBL/GenBank/DDBJ whole genome shotgun (WGS) entry which is preliminary data.</text>
</comment>
<feature type="chain" id="PRO_5041810605" evidence="1">
    <location>
        <begin position="22"/>
        <end position="441"/>
    </location>
</feature>
<reference evidence="4 5" key="1">
    <citation type="submission" date="2018-08" db="EMBL/GenBank/DDBJ databases">
        <title>A genome reference for cultivated species of the human gut microbiota.</title>
        <authorList>
            <person name="Zou Y."/>
            <person name="Xue W."/>
            <person name="Luo G."/>
        </authorList>
    </citation>
    <scope>NUCLEOTIDE SEQUENCE [LARGE SCALE GENOMIC DNA]</scope>
    <source>
        <strain evidence="3 4">OM08-14</strain>
        <strain evidence="2 5">TF10-3AC</strain>
    </source>
</reference>
<gene>
    <name evidence="3" type="ORF">DXC17_13750</name>
    <name evidence="2" type="ORF">DXD04_14485</name>
</gene>
<keyword evidence="5" id="KW-1185">Reference proteome</keyword>
<dbReference type="STRING" id="310297.BHV76_08110"/>
<evidence type="ECO:0000256" key="1">
    <source>
        <dbReference type="SAM" id="SignalP"/>
    </source>
</evidence>
<dbReference type="Proteomes" id="UP000260862">
    <property type="component" value="Unassembled WGS sequence"/>
</dbReference>
<evidence type="ECO:0000313" key="2">
    <source>
        <dbReference type="EMBL" id="RGK51933.1"/>
    </source>
</evidence>
<dbReference type="RefSeq" id="WP_117673904.1">
    <property type="nucleotide sequence ID" value="NZ_DXPM01000129.1"/>
</dbReference>
<feature type="signal peptide" evidence="1">
    <location>
        <begin position="1"/>
        <end position="21"/>
    </location>
</feature>
<dbReference type="EMBL" id="QSQT01000036">
    <property type="protein sequence ID" value="RGK51933.1"/>
    <property type="molecule type" value="Genomic_DNA"/>
</dbReference>
<organism evidence="3 4">
    <name type="scientific">Phocaeicola plebeius</name>
    <dbReference type="NCBI Taxonomy" id="310297"/>
    <lineage>
        <taxon>Bacteria</taxon>
        <taxon>Pseudomonadati</taxon>
        <taxon>Bacteroidota</taxon>
        <taxon>Bacteroidia</taxon>
        <taxon>Bacteroidales</taxon>
        <taxon>Bacteroidaceae</taxon>
        <taxon>Phocaeicola</taxon>
    </lineage>
</organism>
<dbReference type="PROSITE" id="PS51257">
    <property type="entry name" value="PROKAR_LIPOPROTEIN"/>
    <property type="match status" value="1"/>
</dbReference>
<name>A0A3E4W1N7_9BACT</name>
<dbReference type="InterPro" id="IPR032627">
    <property type="entry name" value="DUF4876"/>
</dbReference>
<sequence>MSMMKKMLSACCALILILAFSACKEKENGGYQVSSVSIRLVYPEGSGFEPVEGVSVTLKNTSGSTTFSQSTNAEGVAVFEVPQGIYEASASDKRVADAKVYLFNGLNTSVNVTQETVEATIKLEMSLGGSVLIKELYVGGCPKDDGSGTFAMDQYVVLYNNSSETLDISDFALGMVNPYNPHASNKDYVNGELFYAAEGWIPAGTAVWYFDKQVQLEAGKELVIALNGAIDHTQTYSQSVNLANRTYYCLYDIEDFNNAKYYPSPSELISTDHYLKAYKYGLGNAWPVSQFGPAFFVFRPESTTLQAFVDDASTTNLYGGSASQPRKKVPAEWVVDGIEVFVQGADGNQKRLLPSVDAGYVELTRGMGYTLYRNVDKEATEALAENEGKLVYNYSLGVGNSTDASGIDAEASLKNGARIIFQDTNNSTADFHQRSKSSLRN</sequence>
<proteinExistence type="predicted"/>
<accession>A0A3E4W1N7</accession>
<evidence type="ECO:0000313" key="3">
    <source>
        <dbReference type="EMBL" id="RGM36126.1"/>
    </source>
</evidence>
<dbReference type="Pfam" id="PF16215">
    <property type="entry name" value="DUF4876"/>
    <property type="match status" value="1"/>
</dbReference>
<dbReference type="Proteomes" id="UP000260780">
    <property type="component" value="Unassembled WGS sequence"/>
</dbReference>
<evidence type="ECO:0000313" key="4">
    <source>
        <dbReference type="Proteomes" id="UP000260780"/>
    </source>
</evidence>
<dbReference type="AlphaFoldDB" id="A0A3E4W1N7"/>
<keyword evidence="1" id="KW-0732">Signal</keyword>
<dbReference type="EMBL" id="QSTF01000046">
    <property type="protein sequence ID" value="RGM36126.1"/>
    <property type="molecule type" value="Genomic_DNA"/>
</dbReference>
<evidence type="ECO:0000313" key="5">
    <source>
        <dbReference type="Proteomes" id="UP000260862"/>
    </source>
</evidence>